<organism evidence="1 2">
    <name type="scientific">Cichorium intybus</name>
    <name type="common">Chicory</name>
    <dbReference type="NCBI Taxonomy" id="13427"/>
    <lineage>
        <taxon>Eukaryota</taxon>
        <taxon>Viridiplantae</taxon>
        <taxon>Streptophyta</taxon>
        <taxon>Embryophyta</taxon>
        <taxon>Tracheophyta</taxon>
        <taxon>Spermatophyta</taxon>
        <taxon>Magnoliopsida</taxon>
        <taxon>eudicotyledons</taxon>
        <taxon>Gunneridae</taxon>
        <taxon>Pentapetalae</taxon>
        <taxon>asterids</taxon>
        <taxon>campanulids</taxon>
        <taxon>Asterales</taxon>
        <taxon>Asteraceae</taxon>
        <taxon>Cichorioideae</taxon>
        <taxon>Cichorieae</taxon>
        <taxon>Cichoriinae</taxon>
        <taxon>Cichorium</taxon>
    </lineage>
</organism>
<comment type="caution">
    <text evidence="1">The sequence shown here is derived from an EMBL/GenBank/DDBJ whole genome shotgun (WGS) entry which is preliminary data.</text>
</comment>
<proteinExistence type="predicted"/>
<evidence type="ECO:0000313" key="1">
    <source>
        <dbReference type="EMBL" id="KAI3690027.1"/>
    </source>
</evidence>
<accession>A0ACB8YXK8</accession>
<name>A0ACB8YXK8_CICIN</name>
<protein>
    <submittedName>
        <fullName evidence="1">Uncharacterized protein</fullName>
    </submittedName>
</protein>
<dbReference type="Proteomes" id="UP001055811">
    <property type="component" value="Linkage Group LG09"/>
</dbReference>
<sequence>MTKTRIREIVTLIRNKILEIGFSFGASPIVGSTEKKQQSAVRYIYISLTFTFSNFPLHRLSFPRGVPKSQIR</sequence>
<dbReference type="EMBL" id="CM042017">
    <property type="protein sequence ID" value="KAI3690027.1"/>
    <property type="molecule type" value="Genomic_DNA"/>
</dbReference>
<evidence type="ECO:0000313" key="2">
    <source>
        <dbReference type="Proteomes" id="UP001055811"/>
    </source>
</evidence>
<gene>
    <name evidence="1" type="ORF">L2E82_48001</name>
</gene>
<keyword evidence="2" id="KW-1185">Reference proteome</keyword>
<reference evidence="1 2" key="2">
    <citation type="journal article" date="2022" name="Mol. Ecol. Resour.">
        <title>The genomes of chicory, endive, great burdock and yacon provide insights into Asteraceae paleo-polyploidization history and plant inulin production.</title>
        <authorList>
            <person name="Fan W."/>
            <person name="Wang S."/>
            <person name="Wang H."/>
            <person name="Wang A."/>
            <person name="Jiang F."/>
            <person name="Liu H."/>
            <person name="Zhao H."/>
            <person name="Xu D."/>
            <person name="Zhang Y."/>
        </authorList>
    </citation>
    <scope>NUCLEOTIDE SEQUENCE [LARGE SCALE GENOMIC DNA]</scope>
    <source>
        <strain evidence="2">cv. Punajuju</strain>
        <tissue evidence="1">Leaves</tissue>
    </source>
</reference>
<reference evidence="2" key="1">
    <citation type="journal article" date="2022" name="Mol. Ecol. Resour.">
        <title>The genomes of chicory, endive, great burdock and yacon provide insights into Asteraceae palaeo-polyploidization history and plant inulin production.</title>
        <authorList>
            <person name="Fan W."/>
            <person name="Wang S."/>
            <person name="Wang H."/>
            <person name="Wang A."/>
            <person name="Jiang F."/>
            <person name="Liu H."/>
            <person name="Zhao H."/>
            <person name="Xu D."/>
            <person name="Zhang Y."/>
        </authorList>
    </citation>
    <scope>NUCLEOTIDE SEQUENCE [LARGE SCALE GENOMIC DNA]</scope>
    <source>
        <strain evidence="2">cv. Punajuju</strain>
    </source>
</reference>